<keyword evidence="16" id="KW-0479">Metal-binding</keyword>
<dbReference type="CDD" id="cd24015">
    <property type="entry name" value="ASKHA_NBD_PanK-III"/>
    <property type="match status" value="1"/>
</dbReference>
<evidence type="ECO:0000256" key="8">
    <source>
        <dbReference type="ARBA" id="ARBA00022679"/>
    </source>
</evidence>
<dbReference type="NCBIfam" id="NF009850">
    <property type="entry name" value="PRK13320.1-2"/>
    <property type="match status" value="1"/>
</dbReference>
<dbReference type="HOGENOM" id="CLU_066627_2_0_10"/>
<dbReference type="EMBL" id="AQHW01000002">
    <property type="protein sequence ID" value="KKB60323.1"/>
    <property type="molecule type" value="Genomic_DNA"/>
</dbReference>
<dbReference type="PATRIC" id="fig|1203610.3.peg.219"/>
<evidence type="ECO:0000256" key="1">
    <source>
        <dbReference type="ARBA" id="ARBA00001206"/>
    </source>
</evidence>
<evidence type="ECO:0000256" key="5">
    <source>
        <dbReference type="ARBA" id="ARBA00011738"/>
    </source>
</evidence>
<feature type="active site" description="Proton acceptor" evidence="16">
    <location>
        <position position="112"/>
    </location>
</feature>
<evidence type="ECO:0000256" key="15">
    <source>
        <dbReference type="ARBA" id="ARBA00040883"/>
    </source>
</evidence>
<evidence type="ECO:0000256" key="7">
    <source>
        <dbReference type="ARBA" id="ARBA00022490"/>
    </source>
</evidence>
<evidence type="ECO:0000256" key="11">
    <source>
        <dbReference type="ARBA" id="ARBA00022840"/>
    </source>
</evidence>
<dbReference type="GO" id="GO:0005524">
    <property type="term" value="F:ATP binding"/>
    <property type="evidence" value="ECO:0007669"/>
    <property type="project" value="UniProtKB-UniRule"/>
</dbReference>
<dbReference type="HAMAP" id="MF_01274">
    <property type="entry name" value="Pantothen_kinase_3"/>
    <property type="match status" value="1"/>
</dbReference>
<reference evidence="17 18" key="1">
    <citation type="submission" date="2013-04" db="EMBL/GenBank/DDBJ databases">
        <title>The Genome Sequence of Parabacteroides gordonii DSM 23371.</title>
        <authorList>
            <consortium name="The Broad Institute Genomics Platform"/>
            <person name="Earl A."/>
            <person name="Ward D."/>
            <person name="Feldgarden M."/>
            <person name="Gevers D."/>
            <person name="Martens E."/>
            <person name="Sakamoto M."/>
            <person name="Benno Y."/>
            <person name="Suzuki N."/>
            <person name="Matsunaga N."/>
            <person name="Koshihara K."/>
            <person name="Seki M."/>
            <person name="Komiya H."/>
            <person name="Walker B."/>
            <person name="Young S."/>
            <person name="Zeng Q."/>
            <person name="Gargeya S."/>
            <person name="Fitzgerald M."/>
            <person name="Haas B."/>
            <person name="Abouelleil A."/>
            <person name="Allen A.W."/>
            <person name="Alvarado L."/>
            <person name="Arachchi H.M."/>
            <person name="Berlin A.M."/>
            <person name="Chapman S.B."/>
            <person name="Gainer-Dewar J."/>
            <person name="Goldberg J."/>
            <person name="Griggs A."/>
            <person name="Gujja S."/>
            <person name="Hansen M."/>
            <person name="Howarth C."/>
            <person name="Imamovic A."/>
            <person name="Ireland A."/>
            <person name="Larimer J."/>
            <person name="McCowan C."/>
            <person name="Murphy C."/>
            <person name="Pearson M."/>
            <person name="Poon T.W."/>
            <person name="Priest M."/>
            <person name="Roberts A."/>
            <person name="Saif S."/>
            <person name="Shea T."/>
            <person name="Sisk P."/>
            <person name="Sykes S."/>
            <person name="Wortman J."/>
            <person name="Nusbaum C."/>
            <person name="Birren B."/>
        </authorList>
    </citation>
    <scope>NUCLEOTIDE SEQUENCE [LARGE SCALE GENOMIC DNA]</scope>
    <source>
        <strain evidence="17 18">MS-1</strain>
    </source>
</reference>
<dbReference type="GO" id="GO:0005737">
    <property type="term" value="C:cytoplasm"/>
    <property type="evidence" value="ECO:0007669"/>
    <property type="project" value="UniProtKB-SubCell"/>
</dbReference>
<comment type="similarity">
    <text evidence="14 16">Belongs to the type III pantothenate kinase family.</text>
</comment>
<keyword evidence="10 16" id="KW-0418">Kinase</keyword>
<comment type="cofactor">
    <cofactor evidence="2">
        <name>K(+)</name>
        <dbReference type="ChEBI" id="CHEBI:29103"/>
    </cofactor>
</comment>
<feature type="binding site" evidence="16">
    <location>
        <position position="133"/>
    </location>
    <ligand>
        <name>K(+)</name>
        <dbReference type="ChEBI" id="CHEBI:29103"/>
    </ligand>
</feature>
<dbReference type="RefSeq" id="WP_081693458.1">
    <property type="nucleotide sequence ID" value="NZ_KE386767.1"/>
</dbReference>
<dbReference type="SUPFAM" id="SSF53067">
    <property type="entry name" value="Actin-like ATPase domain"/>
    <property type="match status" value="2"/>
</dbReference>
<dbReference type="EC" id="2.7.1.33" evidence="6 16"/>
<evidence type="ECO:0000256" key="3">
    <source>
        <dbReference type="ARBA" id="ARBA00004496"/>
    </source>
</evidence>
<accession>A0A0F5JRB2</accession>
<dbReference type="GO" id="GO:0046872">
    <property type="term" value="F:metal ion binding"/>
    <property type="evidence" value="ECO:0007669"/>
    <property type="project" value="UniProtKB-KW"/>
</dbReference>
<name>A0A0F5JRB2_9BACT</name>
<comment type="function">
    <text evidence="16">Catalyzes the phosphorylation of pantothenate (Pan), the first step in CoA biosynthesis.</text>
</comment>
<dbReference type="Proteomes" id="UP000033035">
    <property type="component" value="Unassembled WGS sequence"/>
</dbReference>
<feature type="binding site" evidence="16">
    <location>
        <begin position="23"/>
        <end position="30"/>
    </location>
    <ligand>
        <name>ATP</name>
        <dbReference type="ChEBI" id="CHEBI:30616"/>
    </ligand>
</feature>
<keyword evidence="7 16" id="KW-0963">Cytoplasm</keyword>
<keyword evidence="18" id="KW-1185">Reference proteome</keyword>
<dbReference type="InterPro" id="IPR043129">
    <property type="entry name" value="ATPase_NBD"/>
</dbReference>
<evidence type="ECO:0000256" key="12">
    <source>
        <dbReference type="ARBA" id="ARBA00022958"/>
    </source>
</evidence>
<dbReference type="NCBIfam" id="TIGR00671">
    <property type="entry name" value="baf"/>
    <property type="match status" value="1"/>
</dbReference>
<evidence type="ECO:0000256" key="9">
    <source>
        <dbReference type="ARBA" id="ARBA00022741"/>
    </source>
</evidence>
<comment type="subcellular location">
    <subcellularLocation>
        <location evidence="3 16">Cytoplasm</location>
    </subcellularLocation>
</comment>
<comment type="pathway">
    <text evidence="4 16">Cofactor biosynthesis; coenzyme A biosynthesis; CoA from (R)-pantothenate: step 1/5.</text>
</comment>
<comment type="catalytic activity">
    <reaction evidence="1 16">
        <text>(R)-pantothenate + ATP = (R)-4'-phosphopantothenate + ADP + H(+)</text>
        <dbReference type="Rhea" id="RHEA:16373"/>
        <dbReference type="ChEBI" id="CHEBI:10986"/>
        <dbReference type="ChEBI" id="CHEBI:15378"/>
        <dbReference type="ChEBI" id="CHEBI:29032"/>
        <dbReference type="ChEBI" id="CHEBI:30616"/>
        <dbReference type="ChEBI" id="CHEBI:456216"/>
        <dbReference type="EC" id="2.7.1.33"/>
    </reaction>
</comment>
<evidence type="ECO:0000256" key="4">
    <source>
        <dbReference type="ARBA" id="ARBA00005225"/>
    </source>
</evidence>
<feature type="binding site" evidence="16">
    <location>
        <begin position="110"/>
        <end position="113"/>
    </location>
    <ligand>
        <name>substrate</name>
    </ligand>
</feature>
<comment type="caution">
    <text evidence="17">The sequence shown here is derived from an EMBL/GenBank/DDBJ whole genome shotgun (WGS) entry which is preliminary data.</text>
</comment>
<keyword evidence="8 16" id="KW-0808">Transferase</keyword>
<keyword evidence="13 16" id="KW-0173">Coenzyme A biosynthesis</keyword>
<evidence type="ECO:0000256" key="10">
    <source>
        <dbReference type="ARBA" id="ARBA00022777"/>
    </source>
</evidence>
<feature type="binding site" evidence="16">
    <location>
        <position position="136"/>
    </location>
    <ligand>
        <name>ATP</name>
        <dbReference type="ChEBI" id="CHEBI:30616"/>
    </ligand>
</feature>
<dbReference type="STRING" id="1203610.HMPREF1536_00203"/>
<evidence type="ECO:0000313" key="17">
    <source>
        <dbReference type="EMBL" id="KKB60323.1"/>
    </source>
</evidence>
<dbReference type="GO" id="GO:0004594">
    <property type="term" value="F:pantothenate kinase activity"/>
    <property type="evidence" value="ECO:0007669"/>
    <property type="project" value="UniProtKB-UniRule"/>
</dbReference>
<evidence type="ECO:0000256" key="13">
    <source>
        <dbReference type="ARBA" id="ARBA00022993"/>
    </source>
</evidence>
<keyword evidence="11 16" id="KW-0067">ATP-binding</keyword>
<dbReference type="InterPro" id="IPR004619">
    <property type="entry name" value="Type_III_PanK"/>
</dbReference>
<protein>
    <recommendedName>
        <fullName evidence="15 16">Type III pantothenate kinase</fullName>
        <ecNumber evidence="6 16">2.7.1.33</ecNumber>
    </recommendedName>
    <alternativeName>
        <fullName evidence="16">PanK-III</fullName>
    </alternativeName>
    <alternativeName>
        <fullName evidence="16">Pantothenic acid kinase</fullName>
    </alternativeName>
</protein>
<feature type="binding site" evidence="16">
    <location>
        <position position="188"/>
    </location>
    <ligand>
        <name>substrate</name>
    </ligand>
</feature>
<gene>
    <name evidence="16" type="primary">coaX</name>
    <name evidence="17" type="ORF">HMPREF1536_00203</name>
</gene>
<evidence type="ECO:0000256" key="16">
    <source>
        <dbReference type="HAMAP-Rule" id="MF_01274"/>
    </source>
</evidence>
<dbReference type="AlphaFoldDB" id="A0A0F5JRB2"/>
<comment type="cofactor">
    <cofactor evidence="16">
        <name>NH4(+)</name>
        <dbReference type="ChEBI" id="CHEBI:28938"/>
    </cofactor>
    <cofactor evidence="16">
        <name>K(+)</name>
        <dbReference type="ChEBI" id="CHEBI:29103"/>
    </cofactor>
    <text evidence="16">A monovalent cation. Ammonium or potassium.</text>
</comment>
<organism evidence="17 18">
    <name type="scientific">Parabacteroides gordonii MS-1 = DSM 23371</name>
    <dbReference type="NCBI Taxonomy" id="1203610"/>
    <lineage>
        <taxon>Bacteria</taxon>
        <taxon>Pseudomonadati</taxon>
        <taxon>Bacteroidota</taxon>
        <taxon>Bacteroidia</taxon>
        <taxon>Bacteroidales</taxon>
        <taxon>Tannerellaceae</taxon>
        <taxon>Parabacteroides</taxon>
    </lineage>
</organism>
<evidence type="ECO:0000256" key="6">
    <source>
        <dbReference type="ARBA" id="ARBA00012102"/>
    </source>
</evidence>
<dbReference type="Gene3D" id="3.30.420.40">
    <property type="match status" value="1"/>
</dbReference>
<evidence type="ECO:0000256" key="14">
    <source>
        <dbReference type="ARBA" id="ARBA00038036"/>
    </source>
</evidence>
<feature type="binding site" evidence="16">
    <location>
        <position position="103"/>
    </location>
    <ligand>
        <name>substrate</name>
    </ligand>
</feature>
<keyword evidence="9 16" id="KW-0547">Nucleotide-binding</keyword>
<proteinExistence type="inferred from homology"/>
<keyword evidence="12 16" id="KW-0630">Potassium</keyword>
<dbReference type="UniPathway" id="UPA00241">
    <property type="reaction ID" value="UER00352"/>
</dbReference>
<sequence>MRDISSILFFFAENFSHVNLIIEQGNTSSKVAVYDKKHMVASFVYKKFDVDELESLFGKYDFKHGILSTVIGKNEVLNDYLRGKLRRFIFLDETVKLPISVQYETPETLGKDRLAAAVGANYLEPGKDLLVIDAGTAITYELIEASGTFLGGNISPGMTTRFKALNFYTKKLPLVAEEEIIPLIGTSTESAIQAGVVNGIVYEMDGYIEMLRIKYPNLLVFLTGGHSFYFERRLKNSIFADINLVLTGLNRILEYNVED</sequence>
<dbReference type="Pfam" id="PF03309">
    <property type="entry name" value="Pan_kinase"/>
    <property type="match status" value="1"/>
</dbReference>
<comment type="subunit">
    <text evidence="5 16">Homodimer.</text>
</comment>
<dbReference type="GO" id="GO:0015937">
    <property type="term" value="P:coenzyme A biosynthetic process"/>
    <property type="evidence" value="ECO:0007669"/>
    <property type="project" value="UniProtKB-UniRule"/>
</dbReference>
<dbReference type="PANTHER" id="PTHR34265:SF1">
    <property type="entry name" value="TYPE III PANTOTHENATE KINASE"/>
    <property type="match status" value="1"/>
</dbReference>
<dbReference type="PANTHER" id="PTHR34265">
    <property type="entry name" value="TYPE III PANTOTHENATE KINASE"/>
    <property type="match status" value="1"/>
</dbReference>
<evidence type="ECO:0000256" key="2">
    <source>
        <dbReference type="ARBA" id="ARBA00001958"/>
    </source>
</evidence>
<evidence type="ECO:0000313" key="18">
    <source>
        <dbReference type="Proteomes" id="UP000033035"/>
    </source>
</evidence>